<dbReference type="Proteomes" id="UP000642125">
    <property type="component" value="Unassembled WGS sequence"/>
</dbReference>
<feature type="chain" id="PRO_5037272015" description="Copper chaperone PCu(A)C" evidence="2">
    <location>
        <begin position="28"/>
        <end position="188"/>
    </location>
</feature>
<accession>A0A919U5E2</accession>
<dbReference type="Gene3D" id="2.60.40.1890">
    <property type="entry name" value="PCu(A)C copper chaperone"/>
    <property type="match status" value="1"/>
</dbReference>
<dbReference type="PANTHER" id="PTHR36302">
    <property type="entry name" value="BLR7088 PROTEIN"/>
    <property type="match status" value="1"/>
</dbReference>
<feature type="compositionally biased region" description="Acidic residues" evidence="1">
    <location>
        <begin position="179"/>
        <end position="188"/>
    </location>
</feature>
<name>A0A919U5E2_9CELL</name>
<sequence length="188" mass="18822">MHARTFLPALAVVSVLALAACSGAAEADTPASPSSGGPAAESVTVEDAWVKSAECGMSAAFGQIENTGDADVTVVSVASPASTMLELHETVENESGEMVMREKDGGFTIPAGGVLALEPGANHIMLMGLTAPAVAGDEVTFTLTFSDDSTLELTAPAKDYSGANETYAGGEGHEGMDMGGDDADAGGH</sequence>
<organism evidence="3 4">
    <name type="scientific">Cellulomonas pakistanensis</name>
    <dbReference type="NCBI Taxonomy" id="992287"/>
    <lineage>
        <taxon>Bacteria</taxon>
        <taxon>Bacillati</taxon>
        <taxon>Actinomycetota</taxon>
        <taxon>Actinomycetes</taxon>
        <taxon>Micrococcales</taxon>
        <taxon>Cellulomonadaceae</taxon>
        <taxon>Cellulomonas</taxon>
    </lineage>
</organism>
<evidence type="ECO:0000313" key="4">
    <source>
        <dbReference type="Proteomes" id="UP000642125"/>
    </source>
</evidence>
<dbReference type="PANTHER" id="PTHR36302:SF1">
    <property type="entry name" value="COPPER CHAPERONE PCU(A)C"/>
    <property type="match status" value="1"/>
</dbReference>
<comment type="caution">
    <text evidence="3">The sequence shown here is derived from an EMBL/GenBank/DDBJ whole genome shotgun (WGS) entry which is preliminary data.</text>
</comment>
<dbReference type="SUPFAM" id="SSF110087">
    <property type="entry name" value="DR1885-like metal-binding protein"/>
    <property type="match status" value="1"/>
</dbReference>
<dbReference type="RefSeq" id="WP_203666983.1">
    <property type="nucleotide sequence ID" value="NZ_BONO01000002.1"/>
</dbReference>
<dbReference type="Pfam" id="PF04314">
    <property type="entry name" value="PCuAC"/>
    <property type="match status" value="1"/>
</dbReference>
<proteinExistence type="predicted"/>
<keyword evidence="2" id="KW-0732">Signal</keyword>
<reference evidence="3" key="1">
    <citation type="submission" date="2021-01" db="EMBL/GenBank/DDBJ databases">
        <title>Whole genome shotgun sequence of Cellulomonas pakistanensis NBRC 110800.</title>
        <authorList>
            <person name="Komaki H."/>
            <person name="Tamura T."/>
        </authorList>
    </citation>
    <scope>NUCLEOTIDE SEQUENCE</scope>
    <source>
        <strain evidence="3">NBRC 110800</strain>
    </source>
</reference>
<evidence type="ECO:0000256" key="1">
    <source>
        <dbReference type="SAM" id="MobiDB-lite"/>
    </source>
</evidence>
<keyword evidence="4" id="KW-1185">Reference proteome</keyword>
<dbReference type="AlphaFoldDB" id="A0A919U5E2"/>
<dbReference type="PROSITE" id="PS51257">
    <property type="entry name" value="PROKAR_LIPOPROTEIN"/>
    <property type="match status" value="1"/>
</dbReference>
<feature type="region of interest" description="Disordered" evidence="1">
    <location>
        <begin position="162"/>
        <end position="188"/>
    </location>
</feature>
<gene>
    <name evidence="3" type="ORF">Cpa01nite_03130</name>
</gene>
<dbReference type="EMBL" id="BONO01000002">
    <property type="protein sequence ID" value="GIG34932.1"/>
    <property type="molecule type" value="Genomic_DNA"/>
</dbReference>
<feature type="signal peptide" evidence="2">
    <location>
        <begin position="1"/>
        <end position="27"/>
    </location>
</feature>
<protein>
    <recommendedName>
        <fullName evidence="5">Copper chaperone PCu(A)C</fullName>
    </recommendedName>
</protein>
<evidence type="ECO:0008006" key="5">
    <source>
        <dbReference type="Google" id="ProtNLM"/>
    </source>
</evidence>
<dbReference type="InterPro" id="IPR058248">
    <property type="entry name" value="Lxx211020-like"/>
</dbReference>
<evidence type="ECO:0000313" key="3">
    <source>
        <dbReference type="EMBL" id="GIG34932.1"/>
    </source>
</evidence>
<evidence type="ECO:0000256" key="2">
    <source>
        <dbReference type="SAM" id="SignalP"/>
    </source>
</evidence>
<dbReference type="InterPro" id="IPR007410">
    <property type="entry name" value="LpqE-like"/>
</dbReference>
<dbReference type="InterPro" id="IPR036182">
    <property type="entry name" value="PCuAC_sf"/>
</dbReference>